<proteinExistence type="predicted"/>
<protein>
    <submittedName>
        <fullName evidence="2">Uncharacterized protein</fullName>
    </submittedName>
</protein>
<name>A0AA35YG99_LACSI</name>
<organism evidence="2 3">
    <name type="scientific">Lactuca saligna</name>
    <name type="common">Willowleaf lettuce</name>
    <dbReference type="NCBI Taxonomy" id="75948"/>
    <lineage>
        <taxon>Eukaryota</taxon>
        <taxon>Viridiplantae</taxon>
        <taxon>Streptophyta</taxon>
        <taxon>Embryophyta</taxon>
        <taxon>Tracheophyta</taxon>
        <taxon>Spermatophyta</taxon>
        <taxon>Magnoliopsida</taxon>
        <taxon>eudicotyledons</taxon>
        <taxon>Gunneridae</taxon>
        <taxon>Pentapetalae</taxon>
        <taxon>asterids</taxon>
        <taxon>campanulids</taxon>
        <taxon>Asterales</taxon>
        <taxon>Asteraceae</taxon>
        <taxon>Cichorioideae</taxon>
        <taxon>Cichorieae</taxon>
        <taxon>Lactucinae</taxon>
        <taxon>Lactuca</taxon>
    </lineage>
</organism>
<evidence type="ECO:0000313" key="3">
    <source>
        <dbReference type="Proteomes" id="UP001177003"/>
    </source>
</evidence>
<dbReference type="Proteomes" id="UP001177003">
    <property type="component" value="Chromosome 2"/>
</dbReference>
<gene>
    <name evidence="2" type="ORF">LSALG_LOCUS13589</name>
</gene>
<sequence>MRSPSIFWPILLWYQSVERNLDPHNPSNRHPLLSFFFQSIGNPLHSSTSLIVTISSSHLHGISSSCTHSDQHQELHPHCLGDGKRTLHLVYTARSKLILEETRKANQHSAAIALTADSTSATPPPVTTTVHVQVQSSQSREWVDSYQQNRTGNHGYSDHYGRGRNASRGGRGRGCGRNFSSYNYGYNKLHPQP</sequence>
<dbReference type="AlphaFoldDB" id="A0AA35YG99"/>
<evidence type="ECO:0000256" key="1">
    <source>
        <dbReference type="SAM" id="MobiDB-lite"/>
    </source>
</evidence>
<dbReference type="EMBL" id="OX465078">
    <property type="protein sequence ID" value="CAI9273441.1"/>
    <property type="molecule type" value="Genomic_DNA"/>
</dbReference>
<keyword evidence="3" id="KW-1185">Reference proteome</keyword>
<evidence type="ECO:0000313" key="2">
    <source>
        <dbReference type="EMBL" id="CAI9273441.1"/>
    </source>
</evidence>
<feature type="region of interest" description="Disordered" evidence="1">
    <location>
        <begin position="149"/>
        <end position="193"/>
    </location>
</feature>
<accession>A0AA35YG99</accession>
<reference evidence="2" key="1">
    <citation type="submission" date="2023-04" db="EMBL/GenBank/DDBJ databases">
        <authorList>
            <person name="Vijverberg K."/>
            <person name="Xiong W."/>
            <person name="Schranz E."/>
        </authorList>
    </citation>
    <scope>NUCLEOTIDE SEQUENCE</scope>
</reference>